<dbReference type="InterPro" id="IPR023509">
    <property type="entry name" value="DTD-like_sf"/>
</dbReference>
<comment type="caution">
    <text evidence="2">The sequence shown here is derived from an EMBL/GenBank/DDBJ whole genome shotgun (WGS) entry which is preliminary data.</text>
</comment>
<dbReference type="AlphaFoldDB" id="A0A645IWR7"/>
<protein>
    <submittedName>
        <fullName evidence="2">D-aminoacyl-tRNA deacylase</fullName>
        <ecNumber evidence="2">3.1.1.96</ecNumber>
    </submittedName>
</protein>
<comment type="similarity">
    <text evidence="1">Belongs to the DTD family.</text>
</comment>
<dbReference type="GO" id="GO:0005737">
    <property type="term" value="C:cytoplasm"/>
    <property type="evidence" value="ECO:0007669"/>
    <property type="project" value="InterPro"/>
</dbReference>
<dbReference type="Gene3D" id="3.50.80.10">
    <property type="entry name" value="D-tyrosyl-tRNA(Tyr) deacylase"/>
    <property type="match status" value="1"/>
</dbReference>
<dbReference type="Pfam" id="PF02580">
    <property type="entry name" value="Tyr_Deacylase"/>
    <property type="match status" value="1"/>
</dbReference>
<evidence type="ECO:0000256" key="1">
    <source>
        <dbReference type="ARBA" id="ARBA00009673"/>
    </source>
</evidence>
<accession>A0A645IWR7</accession>
<reference evidence="2" key="1">
    <citation type="submission" date="2019-08" db="EMBL/GenBank/DDBJ databases">
        <authorList>
            <person name="Kucharzyk K."/>
            <person name="Murdoch R.W."/>
            <person name="Higgins S."/>
            <person name="Loffler F."/>
        </authorList>
    </citation>
    <scope>NUCLEOTIDE SEQUENCE</scope>
</reference>
<dbReference type="FunFam" id="3.50.80.10:FF:000001">
    <property type="entry name" value="D-aminoacyl-tRNA deacylase"/>
    <property type="match status" value="1"/>
</dbReference>
<dbReference type="SUPFAM" id="SSF69500">
    <property type="entry name" value="DTD-like"/>
    <property type="match status" value="1"/>
</dbReference>
<dbReference type="EMBL" id="VSSQ01119257">
    <property type="protein sequence ID" value="MPN52804.1"/>
    <property type="molecule type" value="Genomic_DNA"/>
</dbReference>
<name>A0A645IWR7_9ZZZZ</name>
<dbReference type="EC" id="3.1.1.96" evidence="2"/>
<sequence length="148" mass="16161">MRALVQRVRASSVKVDGETLGEISGGLTILLGVTHGDTEKDMVFVAEKCANLRIFCDDEGKMNRSLLDVGGEALVISQFTLYGDCRKGRRPSFGDAAKPDIAEKLYLDFIEALRKLGVRKVDAGRFGADMLVEIHNDGPVTLMVESDK</sequence>
<gene>
    <name evidence="2" type="primary">dtd_53</name>
    <name evidence="2" type="ORF">SDC9_200467</name>
</gene>
<dbReference type="PANTHER" id="PTHR10472:SF5">
    <property type="entry name" value="D-AMINOACYL-TRNA DEACYLASE 1"/>
    <property type="match status" value="1"/>
</dbReference>
<evidence type="ECO:0000313" key="2">
    <source>
        <dbReference type="EMBL" id="MPN52804.1"/>
    </source>
</evidence>
<dbReference type="HAMAP" id="MF_00518">
    <property type="entry name" value="Deacylase_Dtd"/>
    <property type="match status" value="1"/>
</dbReference>
<dbReference type="CDD" id="cd00563">
    <property type="entry name" value="Dtyr_deacylase"/>
    <property type="match status" value="1"/>
</dbReference>
<dbReference type="PANTHER" id="PTHR10472">
    <property type="entry name" value="D-TYROSYL-TRNA TYR DEACYLASE"/>
    <property type="match status" value="1"/>
</dbReference>
<proteinExistence type="inferred from homology"/>
<keyword evidence="2" id="KW-0378">Hydrolase</keyword>
<dbReference type="GO" id="GO:0051500">
    <property type="term" value="F:D-tyrosyl-tRNA(Tyr) deacylase activity"/>
    <property type="evidence" value="ECO:0007669"/>
    <property type="project" value="TreeGrafter"/>
</dbReference>
<organism evidence="2">
    <name type="scientific">bioreactor metagenome</name>
    <dbReference type="NCBI Taxonomy" id="1076179"/>
    <lineage>
        <taxon>unclassified sequences</taxon>
        <taxon>metagenomes</taxon>
        <taxon>ecological metagenomes</taxon>
    </lineage>
</organism>
<dbReference type="NCBIfam" id="TIGR00256">
    <property type="entry name" value="D-aminoacyl-tRNA deacylase"/>
    <property type="match status" value="1"/>
</dbReference>
<dbReference type="InterPro" id="IPR003732">
    <property type="entry name" value="Daa-tRNA_deacyls_DTD"/>
</dbReference>